<dbReference type="FunFam" id="3.10.110.10:FF:000028">
    <property type="entry name" value="Probable ubiquitin-conjugating enzyme E2 23"/>
    <property type="match status" value="1"/>
</dbReference>
<reference evidence="7" key="1">
    <citation type="journal article" date="2013" name="Nat. Commun.">
        <title>Whole-genome sequencing of Oryza brachyantha reveals mechanisms underlying Oryza genome evolution.</title>
        <authorList>
            <person name="Chen J."/>
            <person name="Huang Q."/>
            <person name="Gao D."/>
            <person name="Wang J."/>
            <person name="Lang Y."/>
            <person name="Liu T."/>
            <person name="Li B."/>
            <person name="Bai Z."/>
            <person name="Luis Goicoechea J."/>
            <person name="Liang C."/>
            <person name="Chen C."/>
            <person name="Zhang W."/>
            <person name="Sun S."/>
            <person name="Liao Y."/>
            <person name="Zhang X."/>
            <person name="Yang L."/>
            <person name="Song C."/>
            <person name="Wang M."/>
            <person name="Shi J."/>
            <person name="Liu G."/>
            <person name="Liu J."/>
            <person name="Zhou H."/>
            <person name="Zhou W."/>
            <person name="Yu Q."/>
            <person name="An N."/>
            <person name="Chen Y."/>
            <person name="Cai Q."/>
            <person name="Wang B."/>
            <person name="Liu B."/>
            <person name="Min J."/>
            <person name="Huang Y."/>
            <person name="Wu H."/>
            <person name="Li Z."/>
            <person name="Zhang Y."/>
            <person name="Yin Y."/>
            <person name="Song W."/>
            <person name="Jiang J."/>
            <person name="Jackson S.A."/>
            <person name="Wing R.A."/>
            <person name="Wang J."/>
            <person name="Chen M."/>
        </authorList>
    </citation>
    <scope>NUCLEOTIDE SEQUENCE [LARGE SCALE GENOMIC DNA]</scope>
    <source>
        <strain evidence="7">cv. IRGC 101232</strain>
    </source>
</reference>
<evidence type="ECO:0000256" key="1">
    <source>
        <dbReference type="ARBA" id="ARBA00012486"/>
    </source>
</evidence>
<dbReference type="SUPFAM" id="SSF54495">
    <property type="entry name" value="UBC-like"/>
    <property type="match status" value="1"/>
</dbReference>
<evidence type="ECO:0000313" key="8">
    <source>
        <dbReference type="Proteomes" id="UP000006038"/>
    </source>
</evidence>
<dbReference type="Gene3D" id="3.10.110.10">
    <property type="entry name" value="Ubiquitin Conjugating Enzyme"/>
    <property type="match status" value="1"/>
</dbReference>
<evidence type="ECO:0000256" key="5">
    <source>
        <dbReference type="ARBA" id="ARBA00022840"/>
    </source>
</evidence>
<evidence type="ECO:0000256" key="4">
    <source>
        <dbReference type="ARBA" id="ARBA00022786"/>
    </source>
</evidence>
<dbReference type="EC" id="2.3.2.23" evidence="1"/>
<dbReference type="InterPro" id="IPR000608">
    <property type="entry name" value="UBC"/>
</dbReference>
<reference evidence="7" key="2">
    <citation type="submission" date="2013-04" db="UniProtKB">
        <authorList>
            <consortium name="EnsemblPlants"/>
        </authorList>
    </citation>
    <scope>IDENTIFICATION</scope>
</reference>
<keyword evidence="3" id="KW-0547">Nucleotide-binding</keyword>
<evidence type="ECO:0000256" key="2">
    <source>
        <dbReference type="ARBA" id="ARBA00022679"/>
    </source>
</evidence>
<evidence type="ECO:0000313" key="7">
    <source>
        <dbReference type="EnsemblPlants" id="OB09G12610.1"/>
    </source>
</evidence>
<dbReference type="Proteomes" id="UP000006038">
    <property type="component" value="Chromosome 9"/>
</dbReference>
<dbReference type="SMART" id="SM00212">
    <property type="entry name" value="UBCc"/>
    <property type="match status" value="1"/>
</dbReference>
<dbReference type="CDD" id="cd23837">
    <property type="entry name" value="UBCc_UBE2O"/>
    <property type="match status" value="1"/>
</dbReference>
<dbReference type="STRING" id="4533.J3MW82"/>
<dbReference type="GO" id="GO:0061631">
    <property type="term" value="F:ubiquitin conjugating enzyme activity"/>
    <property type="evidence" value="ECO:0007669"/>
    <property type="project" value="UniProtKB-EC"/>
</dbReference>
<evidence type="ECO:0000259" key="6">
    <source>
        <dbReference type="PROSITE" id="PS50127"/>
    </source>
</evidence>
<dbReference type="PANTHER" id="PTHR46116">
    <property type="entry name" value="(E3-INDEPENDENT) E2 UBIQUITIN-CONJUGATING ENZYME"/>
    <property type="match status" value="1"/>
</dbReference>
<dbReference type="PANTHER" id="PTHR46116:SF20">
    <property type="entry name" value="OS09G0294300 PROTEIN"/>
    <property type="match status" value="1"/>
</dbReference>
<keyword evidence="5" id="KW-0067">ATP-binding</keyword>
<organism evidence="7">
    <name type="scientific">Oryza brachyantha</name>
    <name type="common">malo sina</name>
    <dbReference type="NCBI Taxonomy" id="4533"/>
    <lineage>
        <taxon>Eukaryota</taxon>
        <taxon>Viridiplantae</taxon>
        <taxon>Streptophyta</taxon>
        <taxon>Embryophyta</taxon>
        <taxon>Tracheophyta</taxon>
        <taxon>Spermatophyta</taxon>
        <taxon>Magnoliopsida</taxon>
        <taxon>Liliopsida</taxon>
        <taxon>Poales</taxon>
        <taxon>Poaceae</taxon>
        <taxon>BOP clade</taxon>
        <taxon>Oryzoideae</taxon>
        <taxon>Oryzeae</taxon>
        <taxon>Oryzinae</taxon>
        <taxon>Oryza</taxon>
    </lineage>
</organism>
<protein>
    <recommendedName>
        <fullName evidence="1">E2 ubiquitin-conjugating enzyme</fullName>
        <ecNumber evidence="1">2.3.2.23</ecNumber>
    </recommendedName>
</protein>
<dbReference type="OMA" id="FTRIGVH"/>
<dbReference type="EnsemblPlants" id="OB09G12610.1">
    <property type="protein sequence ID" value="OB09G12610.1"/>
    <property type="gene ID" value="OB09G12610"/>
</dbReference>
<dbReference type="InterPro" id="IPR016135">
    <property type="entry name" value="UBQ-conjugating_enzyme/RWD"/>
</dbReference>
<dbReference type="eggNOG" id="KOG0895">
    <property type="taxonomic scope" value="Eukaryota"/>
</dbReference>
<proteinExistence type="predicted"/>
<keyword evidence="2" id="KW-0808">Transferase</keyword>
<sequence>MFNQQTVAHGIIDLDADDDPDEVMRICEKASNYSSNLSVGHPSDWPKHRKNGLAEDVKTVDSKSNEKYKTFKQFDTVTDHSDHFYSMLGEGNDVVTKPSKDWVKRIQHEWKVLEKDLPDTIFVRVYENRMDLLRAVIVGPAGTPYHDGLFFFDVSFPSQYPKKPPLVNYRSGGLRLNPNLYDDGKVCLSLLNTWSGKGCEKWNPSKSTMLQVLVSIQALVLNAKAYFNEPGYAASAKTLQGEQMSMAYNENTFLLSCKTMLYSLRNPPKHFGDFASCHFCKYGRNILAGCKAYMDGAQVGCLVGNGVQDVDEGDKSCSTNFKGSLKKLFEEFIKEFTRIGVHCREFQAQTWMLNAGSARATASTTLRL</sequence>
<dbReference type="AlphaFoldDB" id="J3MW82"/>
<dbReference type="HOGENOM" id="CLU_025097_0_1_1"/>
<name>J3MW82_ORYBR</name>
<feature type="domain" description="UBC core" evidence="6">
    <location>
        <begin position="101"/>
        <end position="261"/>
    </location>
</feature>
<dbReference type="GO" id="GO:0005524">
    <property type="term" value="F:ATP binding"/>
    <property type="evidence" value="ECO:0007669"/>
    <property type="project" value="UniProtKB-KW"/>
</dbReference>
<keyword evidence="4" id="KW-0833">Ubl conjugation pathway</keyword>
<keyword evidence="8" id="KW-1185">Reference proteome</keyword>
<dbReference type="Pfam" id="PF00179">
    <property type="entry name" value="UQ_con"/>
    <property type="match status" value="1"/>
</dbReference>
<accession>J3MW82</accession>
<evidence type="ECO:0000256" key="3">
    <source>
        <dbReference type="ARBA" id="ARBA00022741"/>
    </source>
</evidence>
<dbReference type="Gramene" id="OB09G12610.1">
    <property type="protein sequence ID" value="OB09G12610.1"/>
    <property type="gene ID" value="OB09G12610"/>
</dbReference>
<dbReference type="PROSITE" id="PS50127">
    <property type="entry name" value="UBC_2"/>
    <property type="match status" value="1"/>
</dbReference>